<evidence type="ECO:0000259" key="1">
    <source>
        <dbReference type="Pfam" id="PF00534"/>
    </source>
</evidence>
<proteinExistence type="predicted"/>
<dbReference type="Proteomes" id="UP000297839">
    <property type="component" value="Unassembled WGS sequence"/>
</dbReference>
<dbReference type="Pfam" id="PF13439">
    <property type="entry name" value="Glyco_transf_4"/>
    <property type="match status" value="1"/>
</dbReference>
<feature type="domain" description="Glycosyl transferase family 1" evidence="1">
    <location>
        <begin position="200"/>
        <end position="353"/>
    </location>
</feature>
<protein>
    <submittedName>
        <fullName evidence="3">Glycosyltransferase family 1 protein</fullName>
    </submittedName>
</protein>
<dbReference type="CDD" id="cd03801">
    <property type="entry name" value="GT4_PimA-like"/>
    <property type="match status" value="1"/>
</dbReference>
<name>A0A4Z0BPK4_9BURK</name>
<dbReference type="InterPro" id="IPR028098">
    <property type="entry name" value="Glyco_trans_4-like_N"/>
</dbReference>
<dbReference type="OrthoDB" id="9775208at2"/>
<accession>A0A4Z0BPK4</accession>
<evidence type="ECO:0000313" key="4">
    <source>
        <dbReference type="Proteomes" id="UP000297839"/>
    </source>
</evidence>
<organism evidence="3 4">
    <name type="scientific">Ramlibacter humi</name>
    <dbReference type="NCBI Taxonomy" id="2530451"/>
    <lineage>
        <taxon>Bacteria</taxon>
        <taxon>Pseudomonadati</taxon>
        <taxon>Pseudomonadota</taxon>
        <taxon>Betaproteobacteria</taxon>
        <taxon>Burkholderiales</taxon>
        <taxon>Comamonadaceae</taxon>
        <taxon>Ramlibacter</taxon>
    </lineage>
</organism>
<dbReference type="SUPFAM" id="SSF53756">
    <property type="entry name" value="UDP-Glycosyltransferase/glycogen phosphorylase"/>
    <property type="match status" value="1"/>
</dbReference>
<dbReference type="PANTHER" id="PTHR12526:SF631">
    <property type="entry name" value="BLL6306 PROTEIN"/>
    <property type="match status" value="1"/>
</dbReference>
<dbReference type="Gene3D" id="3.40.50.2000">
    <property type="entry name" value="Glycogen Phosphorylase B"/>
    <property type="match status" value="2"/>
</dbReference>
<keyword evidence="4" id="KW-1185">Reference proteome</keyword>
<reference evidence="3 4" key="1">
    <citation type="submission" date="2019-03" db="EMBL/GenBank/DDBJ databases">
        <title>Ramlibacter sp. 18x22-1, whole genome shotgun sequence.</title>
        <authorList>
            <person name="Zhang X."/>
            <person name="Feng G."/>
            <person name="Zhu H."/>
        </authorList>
    </citation>
    <scope>NUCLEOTIDE SEQUENCE [LARGE SCALE GENOMIC DNA]</scope>
    <source>
        <strain evidence="3 4">18x22-1</strain>
    </source>
</reference>
<sequence length="392" mass="42476">MESPSTFGLAVPAAAGDAARESRFIYIAVPWTPMGGGMYKVADYLIQSQAERDDGPVLKPLDTRGEGGAAASLVQVFRAVKQLVKDRMARRVAGVHVNMAERLDFVRESIILIACRLLGIPTVLHLHAAQLHHSYRRFPAPLKAVVRWIFSLPQACVVLGRMSAQFVTDDLKVPAERVEIVINGVPEPVAERRPFTLHGVPRVLFVGNLSERKGVSDLLQSLAQPALAGVPLHLTLVGGGDVAGYAAQAERLKVAHKVHFHGWAGQAELAKLLADADVLVLPSYDEGLPLAILEALAHGVAVVCTPVGEIPHVLSHRMNACFVEPGDPASIARGLAQVLTEHELRERLEQNGRALYDEQFSLARFSIAIARIHQRQFGLSAPLVSNTLEVRA</sequence>
<feature type="domain" description="Glycosyltransferase subfamily 4-like N-terminal" evidence="2">
    <location>
        <begin position="112"/>
        <end position="185"/>
    </location>
</feature>
<dbReference type="InterPro" id="IPR001296">
    <property type="entry name" value="Glyco_trans_1"/>
</dbReference>
<keyword evidence="3" id="KW-0808">Transferase</keyword>
<dbReference type="EMBL" id="SMLK01000004">
    <property type="protein sequence ID" value="TFZ00364.1"/>
    <property type="molecule type" value="Genomic_DNA"/>
</dbReference>
<dbReference type="PANTHER" id="PTHR12526">
    <property type="entry name" value="GLYCOSYLTRANSFERASE"/>
    <property type="match status" value="1"/>
</dbReference>
<evidence type="ECO:0000259" key="2">
    <source>
        <dbReference type="Pfam" id="PF13439"/>
    </source>
</evidence>
<comment type="caution">
    <text evidence="3">The sequence shown here is derived from an EMBL/GenBank/DDBJ whole genome shotgun (WGS) entry which is preliminary data.</text>
</comment>
<gene>
    <name evidence="3" type="ORF">EZ216_13810</name>
</gene>
<dbReference type="Pfam" id="PF00534">
    <property type="entry name" value="Glycos_transf_1"/>
    <property type="match status" value="1"/>
</dbReference>
<dbReference type="GO" id="GO:0016757">
    <property type="term" value="F:glycosyltransferase activity"/>
    <property type="evidence" value="ECO:0007669"/>
    <property type="project" value="InterPro"/>
</dbReference>
<evidence type="ECO:0000313" key="3">
    <source>
        <dbReference type="EMBL" id="TFZ00364.1"/>
    </source>
</evidence>
<dbReference type="AlphaFoldDB" id="A0A4Z0BPK4"/>